<protein>
    <recommendedName>
        <fullName evidence="4">Polysaccharide chain length determinant N-terminal domain-containing protein</fullName>
    </recommendedName>
</protein>
<evidence type="ECO:0000313" key="2">
    <source>
        <dbReference type="EMBL" id="OGD91333.1"/>
    </source>
</evidence>
<feature type="transmembrane region" description="Helical" evidence="1">
    <location>
        <begin position="163"/>
        <end position="183"/>
    </location>
</feature>
<comment type="caution">
    <text evidence="2">The sequence shown here is derived from an EMBL/GenBank/DDBJ whole genome shotgun (WGS) entry which is preliminary data.</text>
</comment>
<feature type="transmembrane region" description="Helical" evidence="1">
    <location>
        <begin position="14"/>
        <end position="32"/>
    </location>
</feature>
<evidence type="ECO:0008006" key="4">
    <source>
        <dbReference type="Google" id="ProtNLM"/>
    </source>
</evidence>
<keyword evidence="1" id="KW-0472">Membrane</keyword>
<proteinExistence type="predicted"/>
<gene>
    <name evidence="2" type="ORF">A3D07_02170</name>
</gene>
<evidence type="ECO:0000256" key="1">
    <source>
        <dbReference type="SAM" id="Phobius"/>
    </source>
</evidence>
<reference evidence="2 3" key="1">
    <citation type="journal article" date="2016" name="Nat. Commun.">
        <title>Thousands of microbial genomes shed light on interconnected biogeochemical processes in an aquifer system.</title>
        <authorList>
            <person name="Anantharaman K."/>
            <person name="Brown C.T."/>
            <person name="Hug L.A."/>
            <person name="Sharon I."/>
            <person name="Castelle C.J."/>
            <person name="Probst A.J."/>
            <person name="Thomas B.C."/>
            <person name="Singh A."/>
            <person name="Wilkins M.J."/>
            <person name="Karaoz U."/>
            <person name="Brodie E.L."/>
            <person name="Williams K.H."/>
            <person name="Hubbard S.S."/>
            <person name="Banfield J.F."/>
        </authorList>
    </citation>
    <scope>NUCLEOTIDE SEQUENCE [LARGE SCALE GENOMIC DNA]</scope>
</reference>
<sequence length="185" mass="20789">MELKDYWQILKKNLAFIVFLALLGALFAYLLTSNFSGGQRVQKHYLLIEEQAAGEGFESPVIFKESVDLTDTAVSILQTSDFKKEILKNQENLIVKKEARQVLNLQAEASERERAFEIIKTAAENFNGMTASLFGQNEKIKLTEIGESFESLRPAFDKKITTAFGFLLGAAFAIFAVGLKTYFKL</sequence>
<dbReference type="AlphaFoldDB" id="A0A1F5GHI1"/>
<dbReference type="EMBL" id="MFBF01000017">
    <property type="protein sequence ID" value="OGD91333.1"/>
    <property type="molecule type" value="Genomic_DNA"/>
</dbReference>
<evidence type="ECO:0000313" key="3">
    <source>
        <dbReference type="Proteomes" id="UP000177124"/>
    </source>
</evidence>
<keyword evidence="1" id="KW-1133">Transmembrane helix</keyword>
<name>A0A1F5GHI1_9BACT</name>
<accession>A0A1F5GHI1</accession>
<organism evidence="2 3">
    <name type="scientific">Candidatus Curtissbacteria bacterium RIFCSPHIGHO2_02_FULL_42_15</name>
    <dbReference type="NCBI Taxonomy" id="1797716"/>
    <lineage>
        <taxon>Bacteria</taxon>
        <taxon>Candidatus Curtissiibacteriota</taxon>
    </lineage>
</organism>
<dbReference type="Proteomes" id="UP000177124">
    <property type="component" value="Unassembled WGS sequence"/>
</dbReference>
<keyword evidence="1" id="KW-0812">Transmembrane</keyword>
<dbReference type="STRING" id="1797716.A3D07_02170"/>